<dbReference type="Gene3D" id="1.20.1440.60">
    <property type="entry name" value="23S rRNA-intervening sequence"/>
    <property type="match status" value="1"/>
</dbReference>
<name>A0A0G0DUZ3_9BACT</name>
<proteinExistence type="predicted"/>
<dbReference type="InterPro" id="IPR036583">
    <property type="entry name" value="23S_rRNA_IVS_sf"/>
</dbReference>
<dbReference type="InterPro" id="IPR055360">
    <property type="entry name" value="bAvd"/>
</dbReference>
<dbReference type="EMBL" id="LBRM01000004">
    <property type="protein sequence ID" value="KKP98379.1"/>
    <property type="molecule type" value="Genomic_DNA"/>
</dbReference>
<protein>
    <recommendedName>
        <fullName evidence="1">bAvd-like domain-containing protein</fullName>
    </recommendedName>
</protein>
<dbReference type="Proteomes" id="UP000034606">
    <property type="component" value="Unassembled WGS sequence"/>
</dbReference>
<dbReference type="Pfam" id="PF22296">
    <property type="entry name" value="bAvd"/>
    <property type="match status" value="1"/>
</dbReference>
<evidence type="ECO:0000313" key="3">
    <source>
        <dbReference type="Proteomes" id="UP000034606"/>
    </source>
</evidence>
<organism evidence="2 3">
    <name type="scientific">Candidatus Nomurabacteria bacterium GW2011_GWA1_36_15</name>
    <dbReference type="NCBI Taxonomy" id="1618728"/>
    <lineage>
        <taxon>Bacteria</taxon>
        <taxon>Candidatus Nomuraibacteriota</taxon>
    </lineage>
</organism>
<accession>A0A0G0DUZ3</accession>
<comment type="caution">
    <text evidence="2">The sequence shown here is derived from an EMBL/GenBank/DDBJ whole genome shotgun (WGS) entry which is preliminary data.</text>
</comment>
<reference evidence="2 3" key="1">
    <citation type="journal article" date="2015" name="Nature">
        <title>rRNA introns, odd ribosomes, and small enigmatic genomes across a large radiation of phyla.</title>
        <authorList>
            <person name="Brown C.T."/>
            <person name="Hug L.A."/>
            <person name="Thomas B.C."/>
            <person name="Sharon I."/>
            <person name="Castelle C.J."/>
            <person name="Singh A."/>
            <person name="Wilkins M.J."/>
            <person name="Williams K.H."/>
            <person name="Banfield J.F."/>
        </authorList>
    </citation>
    <scope>NUCLEOTIDE SEQUENCE [LARGE SCALE GENOMIC DNA]</scope>
</reference>
<sequence length="111" mass="13214">MRKLYIYVYTIGNKLPKRDKLGIHNYIEKEFLQAFSFLINASLEPKSEKVTSVKKARLQIETLKQLFRTEYEIKVITEKAYLNIELKLQEISKMTNGWLKYLQTQNPLNQN</sequence>
<dbReference type="AlphaFoldDB" id="A0A0G0DUZ3"/>
<gene>
    <name evidence="2" type="ORF">US05_C0004G0010</name>
</gene>
<dbReference type="CDD" id="cd16376">
    <property type="entry name" value="Avd_like"/>
    <property type="match status" value="1"/>
</dbReference>
<feature type="domain" description="bAvd-like" evidence="1">
    <location>
        <begin position="2"/>
        <end position="101"/>
    </location>
</feature>
<evidence type="ECO:0000313" key="2">
    <source>
        <dbReference type="EMBL" id="KKP98379.1"/>
    </source>
</evidence>
<evidence type="ECO:0000259" key="1">
    <source>
        <dbReference type="Pfam" id="PF22296"/>
    </source>
</evidence>